<dbReference type="InterPro" id="IPR004446">
    <property type="entry name" value="Heptose_bisP_phosphatase"/>
</dbReference>
<dbReference type="EMBL" id="BAABFN010000002">
    <property type="protein sequence ID" value="GAA4308536.1"/>
    <property type="molecule type" value="Genomic_DNA"/>
</dbReference>
<comment type="caution">
    <text evidence="8">The sequence shown here is derived from an EMBL/GenBank/DDBJ whole genome shotgun (WGS) entry which is preliminary data.</text>
</comment>
<keyword evidence="4 7" id="KW-0378">Hydrolase</keyword>
<evidence type="ECO:0000256" key="7">
    <source>
        <dbReference type="PIRNR" id="PIRNR004682"/>
    </source>
</evidence>
<reference evidence="9" key="1">
    <citation type="journal article" date="2019" name="Int. J. Syst. Evol. Microbiol.">
        <title>The Global Catalogue of Microorganisms (GCM) 10K type strain sequencing project: providing services to taxonomists for standard genome sequencing and annotation.</title>
        <authorList>
            <consortium name="The Broad Institute Genomics Platform"/>
            <consortium name="The Broad Institute Genome Sequencing Center for Infectious Disease"/>
            <person name="Wu L."/>
            <person name="Ma J."/>
        </authorList>
    </citation>
    <scope>NUCLEOTIDE SEQUENCE [LARGE SCALE GENOMIC DNA]</scope>
    <source>
        <strain evidence="9">JCM 17664</strain>
    </source>
</reference>
<keyword evidence="9" id="KW-1185">Reference proteome</keyword>
<dbReference type="NCBIfam" id="TIGR01662">
    <property type="entry name" value="HAD-SF-IIIA"/>
    <property type="match status" value="1"/>
</dbReference>
<protein>
    <recommendedName>
        <fullName evidence="6 7">D,D-heptose 1,7-bisphosphate phosphatase</fullName>
        <ecNumber evidence="7">3.1.3.-</ecNumber>
    </recommendedName>
</protein>
<keyword evidence="5 7" id="KW-0119">Carbohydrate metabolism</keyword>
<dbReference type="InterPro" id="IPR006543">
    <property type="entry name" value="Histidinol-phos"/>
</dbReference>
<evidence type="ECO:0000256" key="6">
    <source>
        <dbReference type="ARBA" id="ARBA00031828"/>
    </source>
</evidence>
<name>A0ABP8FQ22_9BACT</name>
<gene>
    <name evidence="8" type="ORF">GCM10023143_15940</name>
</gene>
<evidence type="ECO:0000313" key="8">
    <source>
        <dbReference type="EMBL" id="GAA4308536.1"/>
    </source>
</evidence>
<sequence length="191" mass="21727">MTIALPHIDRRWTLFLDRDGVINVERPDDYVRCWEQFVFYEDVLPALRDFAKQFGTILMVTNQRGVAKGVMSLRDLEDIHLHMTEAITAAGGRLDRIYCCTDMEAESPCRKPNTGMGLAAQKDFPQLDFSRALIIGNNLSDMEFGKRLGMYTCLLQTTHPELDDTHPLVDMAFPHLSDLINALRWARLPGG</sequence>
<dbReference type="Gene3D" id="3.40.50.1000">
    <property type="entry name" value="HAD superfamily/HAD-like"/>
    <property type="match status" value="1"/>
</dbReference>
<evidence type="ECO:0000256" key="3">
    <source>
        <dbReference type="ARBA" id="ARBA00022723"/>
    </source>
</evidence>
<dbReference type="Proteomes" id="UP001501207">
    <property type="component" value="Unassembled WGS sequence"/>
</dbReference>
<keyword evidence="3" id="KW-0479">Metal-binding</keyword>
<dbReference type="InterPro" id="IPR036412">
    <property type="entry name" value="HAD-like_sf"/>
</dbReference>
<comment type="subcellular location">
    <subcellularLocation>
        <location evidence="1 7">Cytoplasm</location>
    </subcellularLocation>
</comment>
<accession>A0ABP8FQ22</accession>
<dbReference type="PANTHER" id="PTHR42891:SF1">
    <property type="entry name" value="D-GLYCERO-BETA-D-MANNO-HEPTOSE-1,7-BISPHOSPHATE 7-PHOSPHATASE"/>
    <property type="match status" value="1"/>
</dbReference>
<dbReference type="RefSeq" id="WP_344978023.1">
    <property type="nucleotide sequence ID" value="NZ_BAABFN010000002.1"/>
</dbReference>
<proteinExistence type="inferred from homology"/>
<evidence type="ECO:0000256" key="2">
    <source>
        <dbReference type="ARBA" id="ARBA00022490"/>
    </source>
</evidence>
<evidence type="ECO:0000256" key="5">
    <source>
        <dbReference type="ARBA" id="ARBA00023277"/>
    </source>
</evidence>
<dbReference type="InterPro" id="IPR006549">
    <property type="entry name" value="HAD-SF_hydro_IIIA"/>
</dbReference>
<evidence type="ECO:0000256" key="4">
    <source>
        <dbReference type="ARBA" id="ARBA00022801"/>
    </source>
</evidence>
<organism evidence="8 9">
    <name type="scientific">Compostibacter hankyongensis</name>
    <dbReference type="NCBI Taxonomy" id="1007089"/>
    <lineage>
        <taxon>Bacteria</taxon>
        <taxon>Pseudomonadati</taxon>
        <taxon>Bacteroidota</taxon>
        <taxon>Chitinophagia</taxon>
        <taxon>Chitinophagales</taxon>
        <taxon>Chitinophagaceae</taxon>
        <taxon>Compostibacter</taxon>
    </lineage>
</organism>
<comment type="similarity">
    <text evidence="7">Belongs to the gmhB family.</text>
</comment>
<keyword evidence="2 7" id="KW-0963">Cytoplasm</keyword>
<evidence type="ECO:0000313" key="9">
    <source>
        <dbReference type="Proteomes" id="UP001501207"/>
    </source>
</evidence>
<dbReference type="SUPFAM" id="SSF56784">
    <property type="entry name" value="HAD-like"/>
    <property type="match status" value="1"/>
</dbReference>
<dbReference type="PIRSF" id="PIRSF004682">
    <property type="entry name" value="GmhB"/>
    <property type="match status" value="1"/>
</dbReference>
<dbReference type="NCBIfam" id="TIGR01656">
    <property type="entry name" value="Histidinol-ppas"/>
    <property type="match status" value="1"/>
</dbReference>
<dbReference type="EC" id="3.1.3.-" evidence="7"/>
<dbReference type="InterPro" id="IPR023214">
    <property type="entry name" value="HAD_sf"/>
</dbReference>
<dbReference type="Pfam" id="PF13242">
    <property type="entry name" value="Hydrolase_like"/>
    <property type="match status" value="1"/>
</dbReference>
<dbReference type="PANTHER" id="PTHR42891">
    <property type="entry name" value="D-GLYCERO-BETA-D-MANNO-HEPTOSE-1,7-BISPHOSPHATE 7-PHOSPHATASE"/>
    <property type="match status" value="1"/>
</dbReference>
<evidence type="ECO:0000256" key="1">
    <source>
        <dbReference type="ARBA" id="ARBA00004496"/>
    </source>
</evidence>